<keyword evidence="3" id="KW-0862">Zinc</keyword>
<keyword evidence="2" id="KW-0863">Zinc-finger</keyword>
<evidence type="ECO:0000259" key="5">
    <source>
        <dbReference type="Pfam" id="PF01258"/>
    </source>
</evidence>
<reference evidence="6 7" key="1">
    <citation type="submission" date="2016-10" db="EMBL/GenBank/DDBJ databases">
        <authorList>
            <person name="de Groot N.N."/>
        </authorList>
    </citation>
    <scope>NUCLEOTIDE SEQUENCE [LARGE SCALE GENOMIC DNA]</scope>
    <source>
        <strain evidence="6 7">CGMCC 4.5727</strain>
    </source>
</reference>
<keyword evidence="1" id="KW-0479">Metal-binding</keyword>
<dbReference type="Pfam" id="PF01258">
    <property type="entry name" value="zf-dskA_traR"/>
    <property type="match status" value="1"/>
</dbReference>
<evidence type="ECO:0000313" key="7">
    <source>
        <dbReference type="Proteomes" id="UP000199155"/>
    </source>
</evidence>
<dbReference type="OrthoDB" id="1121111at2"/>
<dbReference type="EMBL" id="FNFF01000009">
    <property type="protein sequence ID" value="SDK62378.1"/>
    <property type="molecule type" value="Genomic_DNA"/>
</dbReference>
<evidence type="ECO:0000256" key="4">
    <source>
        <dbReference type="PROSITE-ProRule" id="PRU00510"/>
    </source>
</evidence>
<evidence type="ECO:0000256" key="2">
    <source>
        <dbReference type="ARBA" id="ARBA00022771"/>
    </source>
</evidence>
<dbReference type="InterPro" id="IPR000962">
    <property type="entry name" value="Znf_DskA_TraR"/>
</dbReference>
<evidence type="ECO:0000256" key="3">
    <source>
        <dbReference type="ARBA" id="ARBA00022833"/>
    </source>
</evidence>
<feature type="domain" description="Zinc finger DksA/TraR C4-type" evidence="5">
    <location>
        <begin position="69"/>
        <end position="101"/>
    </location>
</feature>
<name>A0A1G9DER9_9ACTN</name>
<dbReference type="STRING" id="417292.SAMN05421806_109187"/>
<accession>A0A1G9DER9</accession>
<organism evidence="6 7">
    <name type="scientific">Streptomyces indicus</name>
    <dbReference type="NCBI Taxonomy" id="417292"/>
    <lineage>
        <taxon>Bacteria</taxon>
        <taxon>Bacillati</taxon>
        <taxon>Actinomycetota</taxon>
        <taxon>Actinomycetes</taxon>
        <taxon>Kitasatosporales</taxon>
        <taxon>Streptomycetaceae</taxon>
        <taxon>Streptomyces</taxon>
    </lineage>
</organism>
<proteinExistence type="predicted"/>
<evidence type="ECO:0000313" key="6">
    <source>
        <dbReference type="EMBL" id="SDK62378.1"/>
    </source>
</evidence>
<dbReference type="AlphaFoldDB" id="A0A1G9DER9"/>
<dbReference type="Gene3D" id="1.20.120.910">
    <property type="entry name" value="DksA, coiled-coil domain"/>
    <property type="match status" value="1"/>
</dbReference>
<dbReference type="GO" id="GO:0008270">
    <property type="term" value="F:zinc ion binding"/>
    <property type="evidence" value="ECO:0007669"/>
    <property type="project" value="UniProtKB-KW"/>
</dbReference>
<dbReference type="SUPFAM" id="SSF57716">
    <property type="entry name" value="Glucocorticoid receptor-like (DNA-binding domain)"/>
    <property type="match status" value="1"/>
</dbReference>
<sequence length="103" mass="11599">MSLEATRAGSQLHEARLRLEHARSSRLAQLQALKETERSAGDRLLSEQEAAMERSLREIEEAFARIANGTYGICLGCRKPIPVERLEILPYSRFCVACQRRAG</sequence>
<protein>
    <submittedName>
        <fullName evidence="6">DksA/traR C4-type zinc finger</fullName>
    </submittedName>
</protein>
<dbReference type="PROSITE" id="PS51128">
    <property type="entry name" value="ZF_DKSA_2"/>
    <property type="match status" value="1"/>
</dbReference>
<evidence type="ECO:0000256" key="1">
    <source>
        <dbReference type="ARBA" id="ARBA00022723"/>
    </source>
</evidence>
<gene>
    <name evidence="6" type="ORF">SAMN05421806_109187</name>
</gene>
<feature type="zinc finger region" description="dksA C4-type" evidence="4">
    <location>
        <begin position="74"/>
        <end position="98"/>
    </location>
</feature>
<dbReference type="Proteomes" id="UP000199155">
    <property type="component" value="Unassembled WGS sequence"/>
</dbReference>
<dbReference type="RefSeq" id="WP_093613067.1">
    <property type="nucleotide sequence ID" value="NZ_FNFF01000009.1"/>
</dbReference>
<dbReference type="PANTHER" id="PTHR33823:SF4">
    <property type="entry name" value="GENERAL STRESS PROTEIN 16O"/>
    <property type="match status" value="1"/>
</dbReference>
<keyword evidence="7" id="KW-1185">Reference proteome</keyword>
<dbReference type="PANTHER" id="PTHR33823">
    <property type="entry name" value="RNA POLYMERASE-BINDING TRANSCRIPTION FACTOR DKSA-RELATED"/>
    <property type="match status" value="1"/>
</dbReference>